<accession>A0ABR4CV43</accession>
<reference evidence="1 2" key="1">
    <citation type="journal article" date="2024" name="Commun. Biol.">
        <title>Comparative genomic analysis of thermophilic fungi reveals convergent evolutionary adaptations and gene losses.</title>
        <authorList>
            <person name="Steindorff A.S."/>
            <person name="Aguilar-Pontes M.V."/>
            <person name="Robinson A.J."/>
            <person name="Andreopoulos B."/>
            <person name="LaButti K."/>
            <person name="Kuo A."/>
            <person name="Mondo S."/>
            <person name="Riley R."/>
            <person name="Otillar R."/>
            <person name="Haridas S."/>
            <person name="Lipzen A."/>
            <person name="Grimwood J."/>
            <person name="Schmutz J."/>
            <person name="Clum A."/>
            <person name="Reid I.D."/>
            <person name="Moisan M.C."/>
            <person name="Butler G."/>
            <person name="Nguyen T.T.M."/>
            <person name="Dewar K."/>
            <person name="Conant G."/>
            <person name="Drula E."/>
            <person name="Henrissat B."/>
            <person name="Hansel C."/>
            <person name="Singer S."/>
            <person name="Hutchinson M.I."/>
            <person name="de Vries R.P."/>
            <person name="Natvig D.O."/>
            <person name="Powell A.J."/>
            <person name="Tsang A."/>
            <person name="Grigoriev I.V."/>
        </authorList>
    </citation>
    <scope>NUCLEOTIDE SEQUENCE [LARGE SCALE GENOMIC DNA]</scope>
    <source>
        <strain evidence="1 2">CBS 494.80</strain>
    </source>
</reference>
<evidence type="ECO:0000313" key="2">
    <source>
        <dbReference type="Proteomes" id="UP001595075"/>
    </source>
</evidence>
<keyword evidence="2" id="KW-1185">Reference proteome</keyword>
<dbReference type="Proteomes" id="UP001595075">
    <property type="component" value="Unassembled WGS sequence"/>
</dbReference>
<protein>
    <submittedName>
        <fullName evidence="1">Uncharacterized protein</fullName>
    </submittedName>
</protein>
<dbReference type="EMBL" id="JAZHXI010000003">
    <property type="protein sequence ID" value="KAL2073051.1"/>
    <property type="molecule type" value="Genomic_DNA"/>
</dbReference>
<name>A0ABR4CV43_9HELO</name>
<proteinExistence type="predicted"/>
<organism evidence="1 2">
    <name type="scientific">Oculimacula yallundae</name>
    <dbReference type="NCBI Taxonomy" id="86028"/>
    <lineage>
        <taxon>Eukaryota</taxon>
        <taxon>Fungi</taxon>
        <taxon>Dikarya</taxon>
        <taxon>Ascomycota</taxon>
        <taxon>Pezizomycotina</taxon>
        <taxon>Leotiomycetes</taxon>
        <taxon>Helotiales</taxon>
        <taxon>Ploettnerulaceae</taxon>
        <taxon>Oculimacula</taxon>
    </lineage>
</organism>
<evidence type="ECO:0000313" key="1">
    <source>
        <dbReference type="EMBL" id="KAL2073051.1"/>
    </source>
</evidence>
<sequence>MASSSAREFLSQSKNANLIVQESQVPKKLAAFPDTSLTSSKKNKKTKGRWIPLTEFPLFLKLALELRLIIWEMSIETQRVVISSSPVGLQHAAFGNNLDFGRSVYFNFSKDALEFSDHNAIDYFFGSRPRYQGLQSLQCLPLQYKTVRGLKHNLKYLIVDCAIDWYTVGSSLVSLFNNQEVYDHVGQPRHIIFSRSRGFASQWGKRSVKSIQEAPLQGIVGSLITHTGNENGDRGGAVDSVSAKSYSPTDECLTFKRIKERIHDSENDSGPPNQVYKAGMANQLQPGKYTTRRIPLSKLW</sequence>
<gene>
    <name evidence="1" type="ORF">VTL71DRAFT_10375</name>
</gene>
<comment type="caution">
    <text evidence="1">The sequence shown here is derived from an EMBL/GenBank/DDBJ whole genome shotgun (WGS) entry which is preliminary data.</text>
</comment>